<dbReference type="InterPro" id="IPR012337">
    <property type="entry name" value="RNaseH-like_sf"/>
</dbReference>
<dbReference type="Pfam" id="PF17917">
    <property type="entry name" value="RT_RNaseH"/>
    <property type="match status" value="1"/>
</dbReference>
<dbReference type="Pfam" id="PF17919">
    <property type="entry name" value="RT_RNaseH_2"/>
    <property type="match status" value="1"/>
</dbReference>
<keyword evidence="2" id="KW-0548">Nucleotidyltransferase</keyword>
<evidence type="ECO:0000256" key="3">
    <source>
        <dbReference type="ARBA" id="ARBA00022722"/>
    </source>
</evidence>
<evidence type="ECO:0000256" key="2">
    <source>
        <dbReference type="ARBA" id="ARBA00022695"/>
    </source>
</evidence>
<accession>A0ABQ0LAD0</accession>
<organism evidence="12 13">
    <name type="scientific">Mycena chlorophos</name>
    <name type="common">Agaric fungus</name>
    <name type="synonym">Agaricus chlorophos</name>
    <dbReference type="NCBI Taxonomy" id="658473"/>
    <lineage>
        <taxon>Eukaryota</taxon>
        <taxon>Fungi</taxon>
        <taxon>Dikarya</taxon>
        <taxon>Basidiomycota</taxon>
        <taxon>Agaricomycotina</taxon>
        <taxon>Agaricomycetes</taxon>
        <taxon>Agaricomycetidae</taxon>
        <taxon>Agaricales</taxon>
        <taxon>Marasmiineae</taxon>
        <taxon>Mycenaceae</taxon>
        <taxon>Mycena</taxon>
    </lineage>
</organism>
<evidence type="ECO:0000256" key="6">
    <source>
        <dbReference type="ARBA" id="ARBA00022884"/>
    </source>
</evidence>
<dbReference type="PANTHER" id="PTHR37984:SF5">
    <property type="entry name" value="PROTEIN NYNRIN-LIKE"/>
    <property type="match status" value="1"/>
</dbReference>
<dbReference type="Pfam" id="PF00078">
    <property type="entry name" value="RVT_1"/>
    <property type="match status" value="1"/>
</dbReference>
<keyword evidence="1" id="KW-0808">Transferase</keyword>
<reference evidence="12" key="1">
    <citation type="submission" date="2014-09" db="EMBL/GenBank/DDBJ databases">
        <title>Genome sequence of the luminous mushroom Mycena chlorophos for searching fungal bioluminescence genes.</title>
        <authorList>
            <person name="Tanaka Y."/>
            <person name="Kasuga D."/>
            <person name="Oba Y."/>
            <person name="Hase S."/>
            <person name="Sato K."/>
            <person name="Oba Y."/>
            <person name="Sakakibara Y."/>
        </authorList>
    </citation>
    <scope>NUCLEOTIDE SEQUENCE</scope>
</reference>
<evidence type="ECO:0000256" key="1">
    <source>
        <dbReference type="ARBA" id="ARBA00022679"/>
    </source>
</evidence>
<feature type="compositionally biased region" description="Basic and acidic residues" evidence="9">
    <location>
        <begin position="815"/>
        <end position="842"/>
    </location>
</feature>
<gene>
    <name evidence="12" type="ORF">MCHLO_05467</name>
</gene>
<dbReference type="Pfam" id="PF17921">
    <property type="entry name" value="Integrase_H2C2"/>
    <property type="match status" value="1"/>
</dbReference>
<feature type="domain" description="Reverse transcriptase" evidence="10">
    <location>
        <begin position="323"/>
        <end position="535"/>
    </location>
</feature>
<sequence length="1225" mass="137082">MYMTSEQGQAIAFEVEAYMVREMRVPLLLGEDFQTAYEISVVRKGDGECTLVIGQSGATVSASSSQTYDLGFEVKHVNAVDSARLPEGTVPVPVAPGLRVGASRRFKKADRKKKLDDAKRHVTASIDVLLSPGSVHLVPVEGNFEGCDQWLVEKVLISTDDGNVLAAPSTLISTDAPKLPIANPTARPWFIRKGDIVGKLRDPAVYADKPKTQTELEKMVASAEALERVIKATTEAYEGSGKPPAPAEEDGEEIWEGPKTVALDEADKPPVDDVAAAVNLGPDIPDDFKQPLASLLRKHECAFGVGGRLGSVQEKASIPTKPDAQPVSLPMYAAYPAKREVIDKQMDVWFERDVIEPSSSPWGAPCVVVFRNGKARLAVDYRKLNMLTVPDEFPIPRQSDIVQALSGAQVLSSFDALAGFNQVEMEEGDWEKTAFRSHRGLWQFKRMPFGLRNGPYIFQRIMQCVLSPFLWLFALVYIDDIVVFSKSWKEHLEHLDLVLGAIAKSGITLEPKKCYLGYNSILLLGQKVFRLGLSTHKEKVAAVQELEWPSSVHDLQKFMGMVNYFASYIPNYAFIMKPLYGLLAKGSKWEWRAEHERAFLDAKDSLSSAPVLGHPVTGQPYRLYTDASDYAIGASLQQVQPIRVGDLQGTPIYERLKHAHELGLGVPKLFATYSKEVEEVREADVWGSSLDESEVHVERVICYWSRTLKSAERNYSATEREALGAKEALIKFQPFIEGKQILLVTDHSALQWSKSFDNANRRLAAWGAVFSAFPGMKIVHRPGRIHSNVDPLSRLAREREIITSALLPTVPDHSSPLRDDLDAITPDEEKRERAEREERKGEFAPAQRAAFLAWWWDDVVEKEAYPMQTRGRKRREEMEASLGLEPAEETRAAGKETQRLPPEASGSKKRAADATVQRLKYPQTGDPSSSDSEEEPEDQWRFPVGVEGPAEFPEEDWNKRAHLLVSLDPAVIEEFRQGYLEDKHFQSKYKDSVAGMDVRLTPSRFVKGPEGLLYFIDANWETRLCIPRRKVKDVLELVHESARETAHAGPAKLTARLRELFYWPTLNDDADNFARSCDLCQKIKTDHRRKMGGLRPAHIPARPFTTVSLDLITGLPPSGSSKYTAVLVFVDKLTKYAIMVPTHNELSQEGFAKLFMDHVVNKFGMPEHIIADRDKRWATAFWRSVVQQYGSKMALSSAHHPQTDGQTEILNALIEQMLRAYVAGD</sequence>
<keyword evidence="6" id="KW-0694">RNA-binding</keyword>
<dbReference type="InterPro" id="IPR043128">
    <property type="entry name" value="Rev_trsase/Diguanyl_cyclase"/>
</dbReference>
<name>A0ABQ0LAD0_MYCCL</name>
<feature type="domain" description="Integrase catalytic" evidence="11">
    <location>
        <begin position="1099"/>
        <end position="1225"/>
    </location>
</feature>
<evidence type="ECO:0000256" key="5">
    <source>
        <dbReference type="ARBA" id="ARBA00022801"/>
    </source>
</evidence>
<evidence type="ECO:0000256" key="4">
    <source>
        <dbReference type="ARBA" id="ARBA00022759"/>
    </source>
</evidence>
<feature type="region of interest" description="Disordered" evidence="9">
    <location>
        <begin position="807"/>
        <end position="842"/>
    </location>
</feature>
<dbReference type="Proteomes" id="UP000815677">
    <property type="component" value="Unassembled WGS sequence"/>
</dbReference>
<dbReference type="PANTHER" id="PTHR37984">
    <property type="entry name" value="PROTEIN CBG26694"/>
    <property type="match status" value="1"/>
</dbReference>
<dbReference type="PROSITE" id="PS50994">
    <property type="entry name" value="INTEGRASE"/>
    <property type="match status" value="1"/>
</dbReference>
<dbReference type="Gene3D" id="3.30.70.270">
    <property type="match status" value="2"/>
</dbReference>
<keyword evidence="5" id="KW-0378">Hydrolase</keyword>
<evidence type="ECO:0000256" key="7">
    <source>
        <dbReference type="ARBA" id="ARBA00022918"/>
    </source>
</evidence>
<dbReference type="InterPro" id="IPR050951">
    <property type="entry name" value="Retrovirus_Pol_polyprotein"/>
</dbReference>
<proteinExistence type="predicted"/>
<dbReference type="InterPro" id="IPR041373">
    <property type="entry name" value="RT_RNaseH"/>
</dbReference>
<keyword evidence="4" id="KW-0255">Endonuclease</keyword>
<keyword evidence="7" id="KW-0695">RNA-directed DNA polymerase</keyword>
<dbReference type="Gene3D" id="1.10.340.70">
    <property type="match status" value="1"/>
</dbReference>
<keyword evidence="3" id="KW-0540">Nuclease</keyword>
<dbReference type="SUPFAM" id="SSF56672">
    <property type="entry name" value="DNA/RNA polymerases"/>
    <property type="match status" value="1"/>
</dbReference>
<dbReference type="InterPro" id="IPR041588">
    <property type="entry name" value="Integrase_H2C2"/>
</dbReference>
<dbReference type="SUPFAM" id="SSF53098">
    <property type="entry name" value="Ribonuclease H-like"/>
    <property type="match status" value="1"/>
</dbReference>
<dbReference type="InterPro" id="IPR001584">
    <property type="entry name" value="Integrase_cat-core"/>
</dbReference>
<dbReference type="InterPro" id="IPR000477">
    <property type="entry name" value="RT_dom"/>
</dbReference>
<keyword evidence="13" id="KW-1185">Reference proteome</keyword>
<evidence type="ECO:0000313" key="13">
    <source>
        <dbReference type="Proteomes" id="UP000815677"/>
    </source>
</evidence>
<keyword evidence="8" id="KW-0511">Multifunctional enzyme</keyword>
<evidence type="ECO:0000256" key="9">
    <source>
        <dbReference type="SAM" id="MobiDB-lite"/>
    </source>
</evidence>
<dbReference type="EMBL" id="DF844165">
    <property type="protein sequence ID" value="GAT48031.1"/>
    <property type="molecule type" value="Genomic_DNA"/>
</dbReference>
<feature type="compositionally biased region" description="Basic and acidic residues" evidence="9">
    <location>
        <begin position="888"/>
        <end position="898"/>
    </location>
</feature>
<evidence type="ECO:0000259" key="10">
    <source>
        <dbReference type="PROSITE" id="PS50878"/>
    </source>
</evidence>
<dbReference type="CDD" id="cd01647">
    <property type="entry name" value="RT_LTR"/>
    <property type="match status" value="1"/>
</dbReference>
<dbReference type="Gene3D" id="3.10.10.10">
    <property type="entry name" value="HIV Type 1 Reverse Transcriptase, subunit A, domain 1"/>
    <property type="match status" value="1"/>
</dbReference>
<dbReference type="Gene3D" id="3.30.420.10">
    <property type="entry name" value="Ribonuclease H-like superfamily/Ribonuclease H"/>
    <property type="match status" value="1"/>
</dbReference>
<evidence type="ECO:0000313" key="12">
    <source>
        <dbReference type="EMBL" id="GAT48031.1"/>
    </source>
</evidence>
<evidence type="ECO:0000259" key="11">
    <source>
        <dbReference type="PROSITE" id="PS50994"/>
    </source>
</evidence>
<evidence type="ECO:0000256" key="8">
    <source>
        <dbReference type="ARBA" id="ARBA00023268"/>
    </source>
</evidence>
<dbReference type="CDD" id="cd09274">
    <property type="entry name" value="RNase_HI_RT_Ty3"/>
    <property type="match status" value="1"/>
</dbReference>
<protein>
    <submittedName>
        <fullName evidence="12">TY3B-TY3B protein</fullName>
    </submittedName>
</protein>
<dbReference type="InterPro" id="IPR043502">
    <property type="entry name" value="DNA/RNA_pol_sf"/>
</dbReference>
<feature type="region of interest" description="Disordered" evidence="9">
    <location>
        <begin position="866"/>
        <end position="939"/>
    </location>
</feature>
<dbReference type="PROSITE" id="PS50878">
    <property type="entry name" value="RT_POL"/>
    <property type="match status" value="1"/>
</dbReference>
<dbReference type="InterPro" id="IPR041577">
    <property type="entry name" value="RT_RNaseH_2"/>
</dbReference>
<dbReference type="InterPro" id="IPR036397">
    <property type="entry name" value="RNaseH_sf"/>
</dbReference>